<reference evidence="2" key="1">
    <citation type="submission" date="2022-10" db="EMBL/GenBank/DDBJ databases">
        <title>Comparative genomic analysis of Cohnella hashimotonis sp. nov., isolated from the International Space Station.</title>
        <authorList>
            <person name="Simpson A."/>
            <person name="Venkateswaran K."/>
        </authorList>
    </citation>
    <scope>NUCLEOTIDE SEQUENCE</scope>
    <source>
        <strain evidence="2">DSM 28161</strain>
    </source>
</reference>
<feature type="region of interest" description="Disordered" evidence="1">
    <location>
        <begin position="302"/>
        <end position="344"/>
    </location>
</feature>
<name>A0A9X4QRR4_9BACL</name>
<organism evidence="2 3">
    <name type="scientific">Cohnella rhizosphaerae</name>
    <dbReference type="NCBI Taxonomy" id="1457232"/>
    <lineage>
        <taxon>Bacteria</taxon>
        <taxon>Bacillati</taxon>
        <taxon>Bacillota</taxon>
        <taxon>Bacilli</taxon>
        <taxon>Bacillales</taxon>
        <taxon>Paenibacillaceae</taxon>
        <taxon>Cohnella</taxon>
    </lineage>
</organism>
<dbReference type="Proteomes" id="UP001153404">
    <property type="component" value="Unassembled WGS sequence"/>
</dbReference>
<dbReference type="AlphaFoldDB" id="A0A9X4QRR4"/>
<keyword evidence="3" id="KW-1185">Reference proteome</keyword>
<dbReference type="EMBL" id="JAPDIA010000001">
    <property type="protein sequence ID" value="MDG0808543.1"/>
    <property type="molecule type" value="Genomic_DNA"/>
</dbReference>
<protein>
    <submittedName>
        <fullName evidence="2">Uncharacterized protein</fullName>
    </submittedName>
</protein>
<dbReference type="RefSeq" id="WP_277529089.1">
    <property type="nucleotide sequence ID" value="NZ_JAPDIA010000001.1"/>
</dbReference>
<sequence>MAAPARFTGAPSEWDAVAADEAVGGGSLSLLKAVQRGGMLYLLAEGTAVDPGGVFLIDADGDPATGAQEPAWSDATGIDYRIVGTQVQRYADGAWTPAGTAAYANSGTIAEAAVDIGLLGLTASAPLKAAYAEPAANAFLPDAGKPMLAVEAEAAAFGPDPDIAVDGDPADWSGSEPVAVSADGLTKLYAAANGDTLSVMVSGKMGDWNDVFIDTDHSKDTGFTTNWLWPDYGFDYMMENGALYASTGSGWGWSQLAAEDIQYAESGSGNDKVIEMSAPLGELGMTAPRAAIYRLQRRRGVRAGAGRPGGEDRAFAASRDGGRQRRRVVKHPSDRDGHRQYPGPVGVREKRQAVRARARLRPVGREKPVHRRGQRSGDRPSGLAICLYRRRLSGAERHGIQEHGQRLELGSAWRGGERRVERVCAVRRKRAGDGRRHERLGGEFDGAGRAGRRRRLCAGGIRCSALSGRPVRTGRADRGRRP</sequence>
<comment type="caution">
    <text evidence="2">The sequence shown here is derived from an EMBL/GenBank/DDBJ whole genome shotgun (WGS) entry which is preliminary data.</text>
</comment>
<evidence type="ECO:0000256" key="1">
    <source>
        <dbReference type="SAM" id="MobiDB-lite"/>
    </source>
</evidence>
<proteinExistence type="predicted"/>
<evidence type="ECO:0000313" key="2">
    <source>
        <dbReference type="EMBL" id="MDG0808543.1"/>
    </source>
</evidence>
<gene>
    <name evidence="2" type="ORF">OMP40_03330</name>
</gene>
<accession>A0A9X4QRR4</accession>
<evidence type="ECO:0000313" key="3">
    <source>
        <dbReference type="Proteomes" id="UP001153404"/>
    </source>
</evidence>